<comment type="similarity">
    <text evidence="1">Belongs to the glycosyl hydrolase 73 family.</text>
</comment>
<dbReference type="PANTHER" id="PTHR33308">
    <property type="entry name" value="PEPTIDOGLYCAN HYDROLASE FLGJ"/>
    <property type="match status" value="1"/>
</dbReference>
<dbReference type="InterPro" id="IPR002901">
    <property type="entry name" value="MGlyc_endo_b_GlcNAc-like_dom"/>
</dbReference>
<keyword evidence="4" id="KW-0732">Signal</keyword>
<organism evidence="6 7">
    <name type="scientific">Fructilactobacillus hinvesii</name>
    <dbReference type="NCBI Taxonomy" id="2940300"/>
    <lineage>
        <taxon>Bacteria</taxon>
        <taxon>Bacillati</taxon>
        <taxon>Bacillota</taxon>
        <taxon>Bacilli</taxon>
        <taxon>Lactobacillales</taxon>
        <taxon>Lactobacillaceae</taxon>
        <taxon>Fructilactobacillus</taxon>
    </lineage>
</organism>
<feature type="compositionally biased region" description="Polar residues" evidence="3">
    <location>
        <begin position="211"/>
        <end position="222"/>
    </location>
</feature>
<accession>A0ABY5BTI0</accession>
<dbReference type="EMBL" id="CP097118">
    <property type="protein sequence ID" value="USS87935.1"/>
    <property type="molecule type" value="Genomic_DNA"/>
</dbReference>
<proteinExistence type="inferred from homology"/>
<dbReference type="SMART" id="SM00047">
    <property type="entry name" value="LYZ2"/>
    <property type="match status" value="1"/>
</dbReference>
<name>A0ABY5BTI0_9LACO</name>
<feature type="compositionally biased region" description="Low complexity" evidence="3">
    <location>
        <begin position="343"/>
        <end position="362"/>
    </location>
</feature>
<dbReference type="RefSeq" id="WP_252797225.1">
    <property type="nucleotide sequence ID" value="NZ_CP097118.1"/>
</dbReference>
<evidence type="ECO:0000313" key="7">
    <source>
        <dbReference type="Proteomes" id="UP001057025"/>
    </source>
</evidence>
<feature type="signal peptide" evidence="4">
    <location>
        <begin position="1"/>
        <end position="28"/>
    </location>
</feature>
<evidence type="ECO:0000256" key="1">
    <source>
        <dbReference type="ARBA" id="ARBA00010266"/>
    </source>
</evidence>
<dbReference type="PRINTS" id="PR01002">
    <property type="entry name" value="FLGFLGJ"/>
</dbReference>
<evidence type="ECO:0000313" key="6">
    <source>
        <dbReference type="EMBL" id="USS87935.1"/>
    </source>
</evidence>
<gene>
    <name evidence="6" type="ORF">M3M39_00125</name>
</gene>
<reference evidence="6" key="1">
    <citation type="submission" date="2022-05" db="EMBL/GenBank/DDBJ databases">
        <authorList>
            <person name="Oliphant S.A."/>
            <person name="Watson-Haigh N.S."/>
            <person name="Sumby K.M."/>
            <person name="Gardner J.M."/>
            <person name="Jiranek V."/>
        </authorList>
    </citation>
    <scope>NUCLEOTIDE SEQUENCE</scope>
    <source>
        <strain evidence="6">KI11_C11</strain>
    </source>
</reference>
<dbReference type="Gene3D" id="4.10.80.30">
    <property type="entry name" value="DNA polymerase, domain 6"/>
    <property type="match status" value="1"/>
</dbReference>
<keyword evidence="2 6" id="KW-0378">Hydrolase</keyword>
<dbReference type="GO" id="GO:0016787">
    <property type="term" value="F:hydrolase activity"/>
    <property type="evidence" value="ECO:0007669"/>
    <property type="project" value="UniProtKB-KW"/>
</dbReference>
<dbReference type="Pfam" id="PF01832">
    <property type="entry name" value="Glucosaminidase"/>
    <property type="match status" value="1"/>
</dbReference>
<keyword evidence="7" id="KW-1185">Reference proteome</keyword>
<feature type="compositionally biased region" description="Polar residues" evidence="3">
    <location>
        <begin position="230"/>
        <end position="247"/>
    </location>
</feature>
<feature type="domain" description="Mannosyl-glycoprotein endo-beta-N-acetylglucosamidase-like" evidence="5">
    <location>
        <begin position="40"/>
        <end position="194"/>
    </location>
</feature>
<evidence type="ECO:0000256" key="2">
    <source>
        <dbReference type="ARBA" id="ARBA00022801"/>
    </source>
</evidence>
<evidence type="ECO:0000256" key="3">
    <source>
        <dbReference type="SAM" id="MobiDB-lite"/>
    </source>
</evidence>
<dbReference type="Proteomes" id="UP001057025">
    <property type="component" value="Chromosome"/>
</dbReference>
<sequence length="362" mass="38322">MKFLKLHMILFSSLLLAGSVLNHPTVHADPQPSAPQAPADDFADLAPNQRDFINQVKPGAIMAWKQYGVLPSVAIAQAIIESGWGSSSLAAQNHNLFGIKGAWNGQAVFLPTQEFSGGGYVTITDAFRSYPDWSTSIQDYGNFLHSNNRYANLIGVRDYVSVANALHEDGYATAPDYAQTIISCIQRNHLDRIDQEAFNAPDDYKGPVGSGASTNTAPSGTSGAALANDPYTQGAPSEYTPTPNVDNSDAVAPYTGDDKDRNPQVVAFDPHGASNVPTEKADPNDATLGSPVTVTGDPYQPQTQKVDLKPVPQVQTDLPQGATLNQSANGMKRANSTALVNKPTSPNAASSPNANPTTASDK</sequence>
<evidence type="ECO:0000256" key="4">
    <source>
        <dbReference type="SAM" id="SignalP"/>
    </source>
</evidence>
<dbReference type="Gene3D" id="1.10.530.10">
    <property type="match status" value="1"/>
</dbReference>
<feature type="compositionally biased region" description="Polar residues" evidence="3">
    <location>
        <begin position="313"/>
        <end position="339"/>
    </location>
</feature>
<evidence type="ECO:0000259" key="5">
    <source>
        <dbReference type="SMART" id="SM00047"/>
    </source>
</evidence>
<feature type="chain" id="PRO_5045071276" evidence="4">
    <location>
        <begin position="29"/>
        <end position="362"/>
    </location>
</feature>
<protein>
    <submittedName>
        <fullName evidence="6">Glycoside hydrolase family 73 protein</fullName>
    </submittedName>
</protein>
<feature type="region of interest" description="Disordered" evidence="3">
    <location>
        <begin position="199"/>
        <end position="362"/>
    </location>
</feature>
<dbReference type="InterPro" id="IPR051056">
    <property type="entry name" value="Glycosyl_Hydrolase_73"/>
</dbReference>
<dbReference type="PANTHER" id="PTHR33308:SF9">
    <property type="entry name" value="PEPTIDOGLYCAN HYDROLASE FLGJ"/>
    <property type="match status" value="1"/>
</dbReference>